<organism evidence="2 3">
    <name type="scientific">Flavilitoribacter nigricans (strain ATCC 23147 / DSM 23189 / NBRC 102662 / NCIMB 1420 / SS-2)</name>
    <name type="common">Lewinella nigricans</name>
    <dbReference type="NCBI Taxonomy" id="1122177"/>
    <lineage>
        <taxon>Bacteria</taxon>
        <taxon>Pseudomonadati</taxon>
        <taxon>Bacteroidota</taxon>
        <taxon>Saprospiria</taxon>
        <taxon>Saprospirales</taxon>
        <taxon>Lewinellaceae</taxon>
        <taxon>Flavilitoribacter</taxon>
    </lineage>
</organism>
<keyword evidence="3" id="KW-1185">Reference proteome</keyword>
<dbReference type="EMBL" id="PDUD01000001">
    <property type="protein sequence ID" value="PHN08429.1"/>
    <property type="molecule type" value="Genomic_DNA"/>
</dbReference>
<reference evidence="2 3" key="1">
    <citation type="submission" date="2017-10" db="EMBL/GenBank/DDBJ databases">
        <title>The draft genome sequence of Lewinella nigricans NBRC 102662.</title>
        <authorList>
            <person name="Wang K."/>
        </authorList>
    </citation>
    <scope>NUCLEOTIDE SEQUENCE [LARGE SCALE GENOMIC DNA]</scope>
    <source>
        <strain evidence="2 3">NBRC 102662</strain>
    </source>
</reference>
<feature type="signal peptide" evidence="1">
    <location>
        <begin position="1"/>
        <end position="21"/>
    </location>
</feature>
<sequence>MKLSLFAILLISFFPSPRLQAQRIIHFDNPSFEGEPADATVPVGWLPCEEGTTPDILPGFWGVYQEASEGDTYVGLITRGDGTWESITQRLDATLSPEECYKFTMDLARSATYNQYNRPIKLRVWGSSYKCEKKQLLLETDFVDHAFWKSYEVDFYPKVPVNYIIFEAFYQEGPYRHPGNILIDNLSPIKRCPRA</sequence>
<name>A0A2D0NJP9_FLAN2</name>
<dbReference type="OrthoDB" id="1491125at2"/>
<comment type="caution">
    <text evidence="2">The sequence shown here is derived from an EMBL/GenBank/DDBJ whole genome shotgun (WGS) entry which is preliminary data.</text>
</comment>
<evidence type="ECO:0000313" key="2">
    <source>
        <dbReference type="EMBL" id="PHN08429.1"/>
    </source>
</evidence>
<feature type="chain" id="PRO_5012022554" description="CBM-cenC domain-containing protein" evidence="1">
    <location>
        <begin position="22"/>
        <end position="195"/>
    </location>
</feature>
<accession>A0A2D0NJP9</accession>
<protein>
    <recommendedName>
        <fullName evidence="4">CBM-cenC domain-containing protein</fullName>
    </recommendedName>
</protein>
<keyword evidence="1" id="KW-0732">Signal</keyword>
<dbReference type="AlphaFoldDB" id="A0A2D0NJP9"/>
<dbReference type="RefSeq" id="WP_099148021.1">
    <property type="nucleotide sequence ID" value="NZ_PDUD01000001.1"/>
</dbReference>
<dbReference type="Proteomes" id="UP000223913">
    <property type="component" value="Unassembled WGS sequence"/>
</dbReference>
<dbReference type="Gene3D" id="2.60.120.260">
    <property type="entry name" value="Galactose-binding domain-like"/>
    <property type="match status" value="1"/>
</dbReference>
<proteinExistence type="predicted"/>
<gene>
    <name evidence="2" type="ORF">CRP01_00515</name>
</gene>
<evidence type="ECO:0000313" key="3">
    <source>
        <dbReference type="Proteomes" id="UP000223913"/>
    </source>
</evidence>
<evidence type="ECO:0008006" key="4">
    <source>
        <dbReference type="Google" id="ProtNLM"/>
    </source>
</evidence>
<evidence type="ECO:0000256" key="1">
    <source>
        <dbReference type="SAM" id="SignalP"/>
    </source>
</evidence>